<dbReference type="Gene3D" id="3.40.50.1100">
    <property type="match status" value="2"/>
</dbReference>
<organism evidence="14 15">
    <name type="scientific">Methyloprofundus sedimenti</name>
    <dbReference type="NCBI Taxonomy" id="1420851"/>
    <lineage>
        <taxon>Bacteria</taxon>
        <taxon>Pseudomonadati</taxon>
        <taxon>Pseudomonadota</taxon>
        <taxon>Gammaproteobacteria</taxon>
        <taxon>Methylococcales</taxon>
        <taxon>Methylococcaceae</taxon>
        <taxon>Methyloprofundus</taxon>
    </lineage>
</organism>
<dbReference type="InterPro" id="IPR001216">
    <property type="entry name" value="P-phosphate_BS"/>
</dbReference>
<dbReference type="RefSeq" id="WP_080522168.1">
    <property type="nucleotide sequence ID" value="NZ_LPUF01000001.1"/>
</dbReference>
<dbReference type="EC" id="2.5.1.47" evidence="4 12"/>
<dbReference type="SUPFAM" id="SSF53686">
    <property type="entry name" value="Tryptophan synthase beta subunit-like PLP-dependent enzymes"/>
    <property type="match status" value="1"/>
</dbReference>
<feature type="domain" description="Tryptophan synthase beta chain-like PALP" evidence="13">
    <location>
        <begin position="7"/>
        <end position="291"/>
    </location>
</feature>
<feature type="binding site" evidence="10">
    <location>
        <begin position="178"/>
        <end position="182"/>
    </location>
    <ligand>
        <name>pyridoxal 5'-phosphate</name>
        <dbReference type="ChEBI" id="CHEBI:597326"/>
    </ligand>
</feature>
<protein>
    <recommendedName>
        <fullName evidence="4 12">Cysteine synthase</fullName>
        <ecNumber evidence="4 12">2.5.1.47</ecNumber>
    </recommendedName>
</protein>
<dbReference type="CDD" id="cd01561">
    <property type="entry name" value="CBS_like"/>
    <property type="match status" value="1"/>
</dbReference>
<dbReference type="OrthoDB" id="9805733at2"/>
<dbReference type="InterPro" id="IPR050214">
    <property type="entry name" value="Cys_Synth/Cystath_Beta-Synth"/>
</dbReference>
<evidence type="ECO:0000256" key="10">
    <source>
        <dbReference type="PIRSR" id="PIRSR605856-50"/>
    </source>
</evidence>
<keyword evidence="15" id="KW-1185">Reference proteome</keyword>
<evidence type="ECO:0000256" key="6">
    <source>
        <dbReference type="ARBA" id="ARBA00022679"/>
    </source>
</evidence>
<proteinExistence type="inferred from homology"/>
<dbReference type="InterPro" id="IPR036052">
    <property type="entry name" value="TrpB-like_PALP_sf"/>
</dbReference>
<comment type="cofactor">
    <cofactor evidence="1 10 12">
        <name>pyridoxal 5'-phosphate</name>
        <dbReference type="ChEBI" id="CHEBI:597326"/>
    </cofactor>
</comment>
<dbReference type="EMBL" id="LPUF01000001">
    <property type="protein sequence ID" value="OQK17558.1"/>
    <property type="molecule type" value="Genomic_DNA"/>
</dbReference>
<dbReference type="NCBIfam" id="TIGR01136">
    <property type="entry name" value="cysKM"/>
    <property type="match status" value="1"/>
</dbReference>
<dbReference type="PANTHER" id="PTHR10314">
    <property type="entry name" value="CYSTATHIONINE BETA-SYNTHASE"/>
    <property type="match status" value="1"/>
</dbReference>
<evidence type="ECO:0000256" key="3">
    <source>
        <dbReference type="ARBA" id="ARBA00007103"/>
    </source>
</evidence>
<evidence type="ECO:0000256" key="7">
    <source>
        <dbReference type="ARBA" id="ARBA00022898"/>
    </source>
</evidence>
<accession>A0A1V8M7R0</accession>
<dbReference type="AlphaFoldDB" id="A0A1V8M7R0"/>
<sequence length="305" mass="32230">MTTAQDITQLIGNTPLVKLNHIVEPGSAEVWFKIEASNPGGSVKDRIGLAMIMAAEESGDLQSGGTIIEPTSGNTGIALAMVAAARGYHCILTMPETMSVERRQLLALYGAEIVLTPGPEGMKGAIAKAKEILAQTSNAYMPQQFENPANPEVHRQTTAQEIWSATNGKIDAFVCGVGTGGTITGVTDTLKKRNPRLKSVAVEPAESPVISGGQHSPHKIQGIGAGFIPKNLNVDLLDSIELVSTDESFAMRKRLVEEEGILAGISTGASVCAALRVARELGEGKIVVTIMHDTGERYLSMGEKN</sequence>
<evidence type="ECO:0000256" key="8">
    <source>
        <dbReference type="ARBA" id="ARBA00023192"/>
    </source>
</evidence>
<comment type="catalytic activity">
    <reaction evidence="9 12">
        <text>O-acetyl-L-serine + hydrogen sulfide = L-cysteine + acetate</text>
        <dbReference type="Rhea" id="RHEA:14829"/>
        <dbReference type="ChEBI" id="CHEBI:29919"/>
        <dbReference type="ChEBI" id="CHEBI:30089"/>
        <dbReference type="ChEBI" id="CHEBI:35235"/>
        <dbReference type="ChEBI" id="CHEBI:58340"/>
        <dbReference type="EC" id="2.5.1.47"/>
    </reaction>
</comment>
<evidence type="ECO:0000256" key="9">
    <source>
        <dbReference type="ARBA" id="ARBA00047931"/>
    </source>
</evidence>
<keyword evidence="5 12" id="KW-0028">Amino-acid biosynthesis</keyword>
<name>A0A1V8M7R0_9GAMM</name>
<feature type="binding site" evidence="10">
    <location>
        <position position="74"/>
    </location>
    <ligand>
        <name>pyridoxal 5'-phosphate</name>
        <dbReference type="ChEBI" id="CHEBI:597326"/>
    </ligand>
</feature>
<evidence type="ECO:0000256" key="1">
    <source>
        <dbReference type="ARBA" id="ARBA00001933"/>
    </source>
</evidence>
<keyword evidence="8 12" id="KW-0198">Cysteine biosynthesis</keyword>
<comment type="pathway">
    <text evidence="2">Amino-acid biosynthesis; L-cysteine biosynthesis; L-cysteine from L-serine: step 2/2.</text>
</comment>
<dbReference type="FunFam" id="3.40.50.1100:FF:000067">
    <property type="entry name" value="Cysteine synthase"/>
    <property type="match status" value="1"/>
</dbReference>
<reference evidence="14 15" key="1">
    <citation type="submission" date="2015-12" db="EMBL/GenBank/DDBJ databases">
        <authorList>
            <person name="Shamseldin A."/>
            <person name="Moawad H."/>
            <person name="Abd El-Rahim W.M."/>
            <person name="Sadowsky M.J."/>
        </authorList>
    </citation>
    <scope>NUCLEOTIDE SEQUENCE [LARGE SCALE GENOMIC DNA]</scope>
    <source>
        <strain evidence="14 15">WF1</strain>
    </source>
</reference>
<dbReference type="Proteomes" id="UP000191980">
    <property type="component" value="Unassembled WGS sequence"/>
</dbReference>
<dbReference type="STRING" id="1420851.AU255_06710"/>
<keyword evidence="7 10" id="KW-0663">Pyridoxal phosphate</keyword>
<evidence type="ECO:0000313" key="14">
    <source>
        <dbReference type="EMBL" id="OQK17558.1"/>
    </source>
</evidence>
<dbReference type="GO" id="GO:0006535">
    <property type="term" value="P:cysteine biosynthetic process from serine"/>
    <property type="evidence" value="ECO:0007669"/>
    <property type="project" value="UniProtKB-UniRule"/>
</dbReference>
<dbReference type="InterPro" id="IPR005856">
    <property type="entry name" value="Cys_synth"/>
</dbReference>
<dbReference type="GO" id="GO:0005737">
    <property type="term" value="C:cytoplasm"/>
    <property type="evidence" value="ECO:0007669"/>
    <property type="project" value="UniProtKB-ARBA"/>
</dbReference>
<dbReference type="UniPathway" id="UPA00136">
    <property type="reaction ID" value="UER00200"/>
</dbReference>
<evidence type="ECO:0000256" key="11">
    <source>
        <dbReference type="PIRSR" id="PIRSR605856-51"/>
    </source>
</evidence>
<evidence type="ECO:0000259" key="13">
    <source>
        <dbReference type="Pfam" id="PF00291"/>
    </source>
</evidence>
<dbReference type="GO" id="GO:0004124">
    <property type="term" value="F:cysteine synthase activity"/>
    <property type="evidence" value="ECO:0007669"/>
    <property type="project" value="UniProtKB-UniRule"/>
</dbReference>
<dbReference type="NCBIfam" id="TIGR01139">
    <property type="entry name" value="cysK"/>
    <property type="match status" value="1"/>
</dbReference>
<evidence type="ECO:0000256" key="12">
    <source>
        <dbReference type="RuleBase" id="RU003985"/>
    </source>
</evidence>
<evidence type="ECO:0000256" key="2">
    <source>
        <dbReference type="ARBA" id="ARBA00004962"/>
    </source>
</evidence>
<dbReference type="Pfam" id="PF00291">
    <property type="entry name" value="PALP"/>
    <property type="match status" value="1"/>
</dbReference>
<comment type="similarity">
    <text evidence="3 12">Belongs to the cysteine synthase/cystathionine beta-synthase family.</text>
</comment>
<dbReference type="InterPro" id="IPR001926">
    <property type="entry name" value="TrpB-like_PALP"/>
</dbReference>
<keyword evidence="6 12" id="KW-0808">Transferase</keyword>
<gene>
    <name evidence="14" type="ORF">AU255_06710</name>
</gene>
<feature type="binding site" evidence="10">
    <location>
        <position position="266"/>
    </location>
    <ligand>
        <name>pyridoxal 5'-phosphate</name>
        <dbReference type="ChEBI" id="CHEBI:597326"/>
    </ligand>
</feature>
<evidence type="ECO:0000256" key="4">
    <source>
        <dbReference type="ARBA" id="ARBA00012681"/>
    </source>
</evidence>
<dbReference type="InterPro" id="IPR005859">
    <property type="entry name" value="CysK"/>
</dbReference>
<evidence type="ECO:0000256" key="5">
    <source>
        <dbReference type="ARBA" id="ARBA00022605"/>
    </source>
</evidence>
<comment type="caution">
    <text evidence="14">The sequence shown here is derived from an EMBL/GenBank/DDBJ whole genome shotgun (WGS) entry which is preliminary data.</text>
</comment>
<evidence type="ECO:0000313" key="15">
    <source>
        <dbReference type="Proteomes" id="UP000191980"/>
    </source>
</evidence>
<dbReference type="PROSITE" id="PS00901">
    <property type="entry name" value="CYS_SYNTHASE"/>
    <property type="match status" value="1"/>
</dbReference>
<feature type="modified residue" description="N6-(pyridoxal phosphate)lysine" evidence="11">
    <location>
        <position position="44"/>
    </location>
</feature>